<dbReference type="GO" id="GO:0005524">
    <property type="term" value="F:ATP binding"/>
    <property type="evidence" value="ECO:0007669"/>
    <property type="project" value="UniProtKB-KW"/>
</dbReference>
<dbReference type="PANTHER" id="PTHR43654">
    <property type="entry name" value="GLUTAMATE 5-KINASE"/>
    <property type="match status" value="1"/>
</dbReference>
<feature type="binding site" evidence="8">
    <location>
        <position position="149"/>
    </location>
    <ligand>
        <name>substrate</name>
    </ligand>
</feature>
<comment type="caution">
    <text evidence="8">Lacks conserved residue(s) required for the propagation of feature annotation.</text>
</comment>
<feature type="domain" description="PUA" evidence="9">
    <location>
        <begin position="277"/>
        <end position="360"/>
    </location>
</feature>
<dbReference type="InterPro" id="IPR019797">
    <property type="entry name" value="Glutamate_5-kinase_CS"/>
</dbReference>
<reference evidence="10" key="1">
    <citation type="submission" date="2021-03" db="EMBL/GenBank/DDBJ databases">
        <title>Identification and antibiotic profiling of Wohlfahrtiimonas chitiniclastica, an underestimated human pathogen.</title>
        <authorList>
            <person name="Kopf A."/>
            <person name="Bunk B."/>
            <person name="Coldewey S."/>
            <person name="Gunzer F."/>
            <person name="Riedel T."/>
            <person name="Schroettner P."/>
        </authorList>
    </citation>
    <scope>NUCLEOTIDE SEQUENCE</scope>
    <source>
        <strain evidence="10">DSM 100917</strain>
    </source>
</reference>
<name>A0AB35BY57_9GAMM</name>
<dbReference type="Pfam" id="PF00696">
    <property type="entry name" value="AA_kinase"/>
    <property type="match status" value="1"/>
</dbReference>
<dbReference type="GO" id="GO:0004349">
    <property type="term" value="F:glutamate 5-kinase activity"/>
    <property type="evidence" value="ECO:0007669"/>
    <property type="project" value="UniProtKB-UniRule"/>
</dbReference>
<evidence type="ECO:0000256" key="6">
    <source>
        <dbReference type="ARBA" id="ARBA00022777"/>
    </source>
</evidence>
<dbReference type="InterPro" id="IPR036393">
    <property type="entry name" value="AceGlu_kinase-like_sf"/>
</dbReference>
<dbReference type="InterPro" id="IPR001057">
    <property type="entry name" value="Glu/AcGlu_kinase"/>
</dbReference>
<dbReference type="SUPFAM" id="SSF88697">
    <property type="entry name" value="PUA domain-like"/>
    <property type="match status" value="1"/>
</dbReference>
<evidence type="ECO:0000256" key="4">
    <source>
        <dbReference type="ARBA" id="ARBA00022679"/>
    </source>
</evidence>
<evidence type="ECO:0000256" key="7">
    <source>
        <dbReference type="ARBA" id="ARBA00022840"/>
    </source>
</evidence>
<dbReference type="PROSITE" id="PS50890">
    <property type="entry name" value="PUA"/>
    <property type="match status" value="1"/>
</dbReference>
<dbReference type="InterPro" id="IPR011529">
    <property type="entry name" value="Glu_5kinase"/>
</dbReference>
<sequence length="369" mass="40194">MEKETLWVIKIGSAMITNGGVGIDYSLLDDYASQIAQLQAKGYQIVVVSSGAVAAGMKRLGWTSRPTELSELQAAAAVGQAKLVEAWQMALQKHQLTAAQVLLTHEDALDRTRYLNIRATLNALIHHNVVPIINENDTVSYDEFCIGDNDTLGALVANLIEADTYIILTDQQGLYDKDPRKNSDAKLLHHVRAMDPSLLDMASPEGGSLGKGGMYTKVKAAQKAATSGTQTYIVYGKADNGLLRVANHEEIGTQFEPEDTTMAAKKRWILNQAHVLGSVVVDKGAEKALMAHKKSLLPIGVIAVNGEFQRGEIIACLNEAGEELGRGLSTYHSQEVQKLLKTPSSDIINKLGYVISEEIIHRNNWVSHQ</sequence>
<dbReference type="PRINTS" id="PR00474">
    <property type="entry name" value="GLU5KINASE"/>
</dbReference>
<evidence type="ECO:0000256" key="3">
    <source>
        <dbReference type="ARBA" id="ARBA00022650"/>
    </source>
</evidence>
<keyword evidence="1 8" id="KW-0963">Cytoplasm</keyword>
<evidence type="ECO:0000313" key="11">
    <source>
        <dbReference type="Proteomes" id="UP000680020"/>
    </source>
</evidence>
<dbReference type="EC" id="2.7.2.11" evidence="8"/>
<dbReference type="InterPro" id="IPR005715">
    <property type="entry name" value="Glu_5kinase/COase_Synthase"/>
</dbReference>
<dbReference type="InterPro" id="IPR015947">
    <property type="entry name" value="PUA-like_sf"/>
</dbReference>
<keyword evidence="2 8" id="KW-0028">Amino-acid biosynthesis</keyword>
<dbReference type="Pfam" id="PF01472">
    <property type="entry name" value="PUA"/>
    <property type="match status" value="1"/>
</dbReference>
<evidence type="ECO:0000259" key="9">
    <source>
        <dbReference type="SMART" id="SM00359"/>
    </source>
</evidence>
<dbReference type="InterPro" id="IPR036974">
    <property type="entry name" value="PUA_sf"/>
</dbReference>
<dbReference type="PIRSF" id="PIRSF000729">
    <property type="entry name" value="GK"/>
    <property type="match status" value="1"/>
</dbReference>
<comment type="similarity">
    <text evidence="8">Belongs to the glutamate 5-kinase family.</text>
</comment>
<comment type="catalytic activity">
    <reaction evidence="8">
        <text>L-glutamate + ATP = L-glutamyl 5-phosphate + ADP</text>
        <dbReference type="Rhea" id="RHEA:14877"/>
        <dbReference type="ChEBI" id="CHEBI:29985"/>
        <dbReference type="ChEBI" id="CHEBI:30616"/>
        <dbReference type="ChEBI" id="CHEBI:58274"/>
        <dbReference type="ChEBI" id="CHEBI:456216"/>
        <dbReference type="EC" id="2.7.2.11"/>
    </reaction>
</comment>
<feature type="binding site" evidence="8">
    <location>
        <begin position="169"/>
        <end position="170"/>
    </location>
    <ligand>
        <name>ATP</name>
        <dbReference type="ChEBI" id="CHEBI:30616"/>
    </ligand>
</feature>
<gene>
    <name evidence="8" type="primary">proB</name>
    <name evidence="10" type="ORF">J7561_05275</name>
</gene>
<dbReference type="NCBIfam" id="TIGR01027">
    <property type="entry name" value="proB"/>
    <property type="match status" value="1"/>
</dbReference>
<feature type="binding site" evidence="8">
    <location>
        <position position="10"/>
    </location>
    <ligand>
        <name>ATP</name>
        <dbReference type="ChEBI" id="CHEBI:30616"/>
    </ligand>
</feature>
<keyword evidence="6 8" id="KW-0418">Kinase</keyword>
<evidence type="ECO:0000256" key="8">
    <source>
        <dbReference type="HAMAP-Rule" id="MF_00456"/>
    </source>
</evidence>
<comment type="caution">
    <text evidence="10">The sequence shown here is derived from an EMBL/GenBank/DDBJ whole genome shotgun (WGS) entry which is preliminary data.</text>
</comment>
<dbReference type="FunFam" id="2.30.130.10:FF:000007">
    <property type="entry name" value="Glutamate 5-kinase"/>
    <property type="match status" value="1"/>
</dbReference>
<evidence type="ECO:0000256" key="2">
    <source>
        <dbReference type="ARBA" id="ARBA00022605"/>
    </source>
</evidence>
<dbReference type="SMART" id="SM00359">
    <property type="entry name" value="PUA"/>
    <property type="match status" value="1"/>
</dbReference>
<feature type="binding site" evidence="8">
    <location>
        <position position="137"/>
    </location>
    <ligand>
        <name>substrate</name>
    </ligand>
</feature>
<organism evidence="10 11">
    <name type="scientific">Wohlfahrtiimonas chitiniclastica</name>
    <dbReference type="NCBI Taxonomy" id="400946"/>
    <lineage>
        <taxon>Bacteria</taxon>
        <taxon>Pseudomonadati</taxon>
        <taxon>Pseudomonadota</taxon>
        <taxon>Gammaproteobacteria</taxon>
        <taxon>Cardiobacteriales</taxon>
        <taxon>Ignatzschineriaceae</taxon>
        <taxon>Wohlfahrtiimonas</taxon>
    </lineage>
</organism>
<dbReference type="Gene3D" id="3.40.1160.10">
    <property type="entry name" value="Acetylglutamate kinase-like"/>
    <property type="match status" value="2"/>
</dbReference>
<dbReference type="PROSITE" id="PS00902">
    <property type="entry name" value="GLUTAMATE_5_KINASE"/>
    <property type="match status" value="1"/>
</dbReference>
<proteinExistence type="inferred from homology"/>
<keyword evidence="7 8" id="KW-0067">ATP-binding</keyword>
<dbReference type="Proteomes" id="UP000680020">
    <property type="component" value="Unassembled WGS sequence"/>
</dbReference>
<dbReference type="InterPro" id="IPR002478">
    <property type="entry name" value="PUA"/>
</dbReference>
<dbReference type="FunFam" id="3.40.1160.10:FF:000018">
    <property type="entry name" value="Glutamate 5-kinase"/>
    <property type="match status" value="1"/>
</dbReference>
<comment type="subcellular location">
    <subcellularLocation>
        <location evidence="8">Cytoplasm</location>
    </subcellularLocation>
</comment>
<dbReference type="InterPro" id="IPR001048">
    <property type="entry name" value="Asp/Glu/Uridylate_kinase"/>
</dbReference>
<feature type="binding site" evidence="8">
    <location>
        <position position="50"/>
    </location>
    <ligand>
        <name>substrate</name>
    </ligand>
</feature>
<dbReference type="GO" id="GO:0003723">
    <property type="term" value="F:RNA binding"/>
    <property type="evidence" value="ECO:0007669"/>
    <property type="project" value="InterPro"/>
</dbReference>
<dbReference type="GO" id="GO:0005829">
    <property type="term" value="C:cytosol"/>
    <property type="evidence" value="ECO:0007669"/>
    <property type="project" value="TreeGrafter"/>
</dbReference>
<keyword evidence="3 8" id="KW-0641">Proline biosynthesis</keyword>
<dbReference type="PANTHER" id="PTHR43654:SF1">
    <property type="entry name" value="ISOPENTENYL PHOSPHATE KINASE"/>
    <property type="match status" value="1"/>
</dbReference>
<dbReference type="AlphaFoldDB" id="A0AB35BY57"/>
<dbReference type="CDD" id="cd04242">
    <property type="entry name" value="AAK_G5K_ProB"/>
    <property type="match status" value="1"/>
</dbReference>
<dbReference type="GO" id="GO:0055129">
    <property type="term" value="P:L-proline biosynthetic process"/>
    <property type="evidence" value="ECO:0007669"/>
    <property type="project" value="UniProtKB-UniRule"/>
</dbReference>
<dbReference type="CDD" id="cd21157">
    <property type="entry name" value="PUA_G5K"/>
    <property type="match status" value="1"/>
</dbReference>
<evidence type="ECO:0000313" key="10">
    <source>
        <dbReference type="EMBL" id="MBS7824614.1"/>
    </source>
</evidence>
<dbReference type="RefSeq" id="WP_213403810.1">
    <property type="nucleotide sequence ID" value="NZ_JAGIBT010000003.1"/>
</dbReference>
<keyword evidence="5 8" id="KW-0547">Nucleotide-binding</keyword>
<protein>
    <recommendedName>
        <fullName evidence="8">Glutamate 5-kinase</fullName>
        <ecNumber evidence="8">2.7.2.11</ecNumber>
    </recommendedName>
    <alternativeName>
        <fullName evidence="8">Gamma-glutamyl kinase</fullName>
        <shortName evidence="8">GK</shortName>
    </alternativeName>
</protein>
<dbReference type="EMBL" id="JAGIBU010000003">
    <property type="protein sequence ID" value="MBS7824614.1"/>
    <property type="molecule type" value="Genomic_DNA"/>
</dbReference>
<comment type="pathway">
    <text evidence="8">Amino-acid biosynthesis; L-proline biosynthesis; L-glutamate 5-semialdehyde from L-glutamate: step 1/2.</text>
</comment>
<dbReference type="InterPro" id="IPR041739">
    <property type="entry name" value="G5K_ProB"/>
</dbReference>
<comment type="function">
    <text evidence="8">Catalyzes the transfer of a phosphate group to glutamate to form L-glutamate 5-phosphate.</text>
</comment>
<dbReference type="Gene3D" id="2.30.130.10">
    <property type="entry name" value="PUA domain"/>
    <property type="match status" value="1"/>
</dbReference>
<accession>A0AB35BY57</accession>
<keyword evidence="4 8" id="KW-0808">Transferase</keyword>
<evidence type="ECO:0000256" key="5">
    <source>
        <dbReference type="ARBA" id="ARBA00022741"/>
    </source>
</evidence>
<dbReference type="HAMAP" id="MF_00456">
    <property type="entry name" value="ProB"/>
    <property type="match status" value="1"/>
</dbReference>
<evidence type="ECO:0000256" key="1">
    <source>
        <dbReference type="ARBA" id="ARBA00022490"/>
    </source>
</evidence>
<dbReference type="SUPFAM" id="SSF53633">
    <property type="entry name" value="Carbamate kinase-like"/>
    <property type="match status" value="1"/>
</dbReference>